<sequence>MQGVAYSYEDLECYHLLRVLADDVDGDPPLFKPALIESEIFRFFRAMAILPPLNDASESMTTQADDLGKYLNARILDGAAAKDSMEVMAYFGKQSAVKLRLESDEWWPPTLSQIIQSGDQGIYALRGRSPHRGCRVVLFAWLVDMSFDKYLGERATYALRFLISFTSNVVLCLTEADAALDMTVEDIAEAVEEDFSMSIQVVATQNEDDKVTCVPSQEAIVLADECQGARLVSSDRVVVAVATVEKQIEEKKTSMFFQTPDEFASWLVDVMATHAVDIQCQVPVPWMICALKLTKMLPIEEMKAVSEDTIRTEKRIKAEEFVGRDLALFQKRCERHAKYAFLVTVEGPDDEEEACKALEEDMASLRKWREKTENATNDFLVNYRSEVGSMVKEAIDTLGQPKDENILTAFWKYLTHKSSTPFLKNQSIRALVPQLYTRLKEAYDKWLTLFQQHLSDDVMDYLVQEEFKKQVKGLNIPAIVKNKRDGIVHTAFKSLVAEHDATECLRVTLYQTRYSEYRCTREDFTEDVQYVKLHDVSQTSSVFRQTLYLPATAEILHLSRFHDLTVVVYVQDSNVKATSFVQESTESLKETIVKVYKKSDQLLTRSFPKATLLCSFTPDHRLLALLHSDTKVDFFAFHESYRALERAHETVDVSSPGLRTP</sequence>
<dbReference type="EMBL" id="VJMH01006214">
    <property type="protein sequence ID" value="KAF0691071.1"/>
    <property type="molecule type" value="Genomic_DNA"/>
</dbReference>
<gene>
    <name evidence="1" type="ORF">As57867_017576</name>
</gene>
<protein>
    <submittedName>
        <fullName evidence="1">Uncharacterized protein</fullName>
    </submittedName>
</protein>
<dbReference type="AlphaFoldDB" id="A0A6A4Y5T3"/>
<evidence type="ECO:0000313" key="1">
    <source>
        <dbReference type="EMBL" id="KAF0691071.1"/>
    </source>
</evidence>
<dbReference type="OrthoDB" id="2343366at2759"/>
<feature type="non-terminal residue" evidence="1">
    <location>
        <position position="661"/>
    </location>
</feature>
<accession>A0A6A4Y5T3</accession>
<reference evidence="1" key="1">
    <citation type="submission" date="2019-06" db="EMBL/GenBank/DDBJ databases">
        <title>Genomics analysis of Aphanomyces spp. identifies a new class of oomycete effector associated with host adaptation.</title>
        <authorList>
            <person name="Gaulin E."/>
        </authorList>
    </citation>
    <scope>NUCLEOTIDE SEQUENCE</scope>
    <source>
        <strain evidence="1">CBS 578.67</strain>
    </source>
</reference>
<proteinExistence type="predicted"/>
<name>A0A6A4Y5T3_9STRA</name>
<organism evidence="1">
    <name type="scientific">Aphanomyces stellatus</name>
    <dbReference type="NCBI Taxonomy" id="120398"/>
    <lineage>
        <taxon>Eukaryota</taxon>
        <taxon>Sar</taxon>
        <taxon>Stramenopiles</taxon>
        <taxon>Oomycota</taxon>
        <taxon>Saprolegniomycetes</taxon>
        <taxon>Saprolegniales</taxon>
        <taxon>Verrucalvaceae</taxon>
        <taxon>Aphanomyces</taxon>
    </lineage>
</organism>
<comment type="caution">
    <text evidence="1">The sequence shown here is derived from an EMBL/GenBank/DDBJ whole genome shotgun (WGS) entry which is preliminary data.</text>
</comment>